<dbReference type="RefSeq" id="XP_030052445.1">
    <property type="nucleotide sequence ID" value="XM_030196585.1"/>
</dbReference>
<evidence type="ECO:0000256" key="1">
    <source>
        <dbReference type="SAM" id="MobiDB-lite"/>
    </source>
</evidence>
<sequence>MADLQPNLDLEDALTDCPPEIEPEIKRDFISSLEAEPYDDVVGESCDKTDYVPLLDDEVKLGSQEPKSKYHADGTPVECMAEGQRAVLENGDHEIGENDTTGSFEVIVDEKPYSEFMPHQDHWPQEEQFGFEPQPVFQLINQPNPFDLNREDDVLSDMLLPPDDRKTRPAFTKNFGTSEELTAAMVPEECLIDTTYAPAELDTSALISQNPGSEAQLISAATTEEAAFEADWLEAQRRHVEGAETLIEEASETVTVTPGETPSEESLKEASFFSMEPMRDGHTAMVWQPTEQEQLALDRHHIPEPPRRAEEAEFTLPEASAAVTAETKFTEETKAAGVQHTESIVSTETPFLIECNEPLSEHIASDAAVVPAGQKTTERQSDVQPAQTFSEDLIERRMEVAETPAPLEPSAPPLDLLIEIPLAMKQHMEPQEPEETVETRVSLPEAAASATEGTIPKKEEKEADIVRHESAQESAASLRQAYKPSDCRFGNAKPVSHAPEELPVGPPQLKSLDPTLEVESGSVAAWLKNQALHKKAAELAEMRREVRDTWDPDSPQTVMKKKKRKPKQKRSGQPRAVEPFENVASSTDLATPQSAIEVQKSGVSFGSGTAYPLKSKDLITPTEDSKTVVKEVKREVMKMIS</sequence>
<keyword evidence="2" id="KW-1185">Reference proteome</keyword>
<feature type="region of interest" description="Disordered" evidence="1">
    <location>
        <begin position="430"/>
        <end position="461"/>
    </location>
</feature>
<feature type="region of interest" description="Disordered" evidence="1">
    <location>
        <begin position="489"/>
        <end position="513"/>
    </location>
</feature>
<feature type="region of interest" description="Disordered" evidence="1">
    <location>
        <begin position="544"/>
        <end position="588"/>
    </location>
</feature>
<dbReference type="AlphaFoldDB" id="A0A6P7XP45"/>
<proteinExistence type="predicted"/>
<gene>
    <name evidence="3" type="primary">LOC115465827</name>
</gene>
<reference evidence="3" key="1">
    <citation type="submission" date="2025-08" db="UniProtKB">
        <authorList>
            <consortium name="RefSeq"/>
        </authorList>
    </citation>
    <scope>IDENTIFICATION</scope>
</reference>
<dbReference type="InParanoid" id="A0A6P7XP45"/>
<protein>
    <submittedName>
        <fullName evidence="3">Microtubule-associated protein 4-like</fullName>
    </submittedName>
</protein>
<dbReference type="InterPro" id="IPR027324">
    <property type="entry name" value="MAP2/MAP4/Tau"/>
</dbReference>
<dbReference type="PANTHER" id="PTHR11501">
    <property type="entry name" value="MICROTUBULE-ASSOCIATED PROTEIN"/>
    <property type="match status" value="1"/>
</dbReference>
<accession>A0A6P7XP45</accession>
<name>A0A6P7XP45_9AMPH</name>
<dbReference type="Proteomes" id="UP000515156">
    <property type="component" value="Chromosome 1"/>
</dbReference>
<dbReference type="GO" id="GO:0031175">
    <property type="term" value="P:neuron projection development"/>
    <property type="evidence" value="ECO:0007669"/>
    <property type="project" value="TreeGrafter"/>
</dbReference>
<organism evidence="2 3">
    <name type="scientific">Microcaecilia unicolor</name>
    <dbReference type="NCBI Taxonomy" id="1415580"/>
    <lineage>
        <taxon>Eukaryota</taxon>
        <taxon>Metazoa</taxon>
        <taxon>Chordata</taxon>
        <taxon>Craniata</taxon>
        <taxon>Vertebrata</taxon>
        <taxon>Euteleostomi</taxon>
        <taxon>Amphibia</taxon>
        <taxon>Gymnophiona</taxon>
        <taxon>Siphonopidae</taxon>
        <taxon>Microcaecilia</taxon>
    </lineage>
</organism>
<evidence type="ECO:0000313" key="3">
    <source>
        <dbReference type="RefSeq" id="XP_030052445.1"/>
    </source>
</evidence>
<dbReference type="OrthoDB" id="9378527at2759"/>
<dbReference type="PANTHER" id="PTHR11501:SF16">
    <property type="entry name" value="MICROTUBULE-ASSOCIATED PROTEIN 4"/>
    <property type="match status" value="1"/>
</dbReference>
<dbReference type="KEGG" id="muo:115465827"/>
<dbReference type="GO" id="GO:0008017">
    <property type="term" value="F:microtubule binding"/>
    <property type="evidence" value="ECO:0007669"/>
    <property type="project" value="InterPro"/>
</dbReference>
<evidence type="ECO:0000313" key="2">
    <source>
        <dbReference type="Proteomes" id="UP000515156"/>
    </source>
</evidence>
<dbReference type="GeneID" id="115465827"/>
<dbReference type="GO" id="GO:0043005">
    <property type="term" value="C:neuron projection"/>
    <property type="evidence" value="ECO:0007669"/>
    <property type="project" value="TreeGrafter"/>
</dbReference>
<feature type="compositionally biased region" description="Basic residues" evidence="1">
    <location>
        <begin position="559"/>
        <end position="572"/>
    </location>
</feature>
<dbReference type="GO" id="GO:0000226">
    <property type="term" value="P:microtubule cytoskeleton organization"/>
    <property type="evidence" value="ECO:0007669"/>
    <property type="project" value="TreeGrafter"/>
</dbReference>